<sequence>MKFLSISSIVSCHICPIRFILEQDNKPKNESEYYTIAKQISYHLGEEIDAYEIWDEIKTINPEISEDAHLQYSEWIKSCKTAKWPRTSQNDIKVSSKKMGIYGVVDRYFDSKPHLGLTRLSPAPETGIYKADRVRSALFSFCAKETLGINADEVILEYIPSAVTRTCKISPRDRREALLALKTARKILAGYVPVKNKTFPCENCYIKDKCTKGPVKLSDLL</sequence>
<dbReference type="GeneID" id="79950130"/>
<dbReference type="Gene3D" id="3.90.320.10">
    <property type="match status" value="1"/>
</dbReference>
<name>A0AAF0JKT0_9EURY</name>
<dbReference type="KEGG" id="manq:L1994_06990"/>
<evidence type="ECO:0000313" key="1">
    <source>
        <dbReference type="EMBL" id="WFN35904.1"/>
    </source>
</evidence>
<dbReference type="EMBL" id="CP091092">
    <property type="protein sequence ID" value="WFN35904.1"/>
    <property type="molecule type" value="Genomic_DNA"/>
</dbReference>
<gene>
    <name evidence="1" type="ORF">L1994_06990</name>
</gene>
<dbReference type="RefSeq" id="WP_278098743.1">
    <property type="nucleotide sequence ID" value="NZ_CP091092.1"/>
</dbReference>
<dbReference type="InterPro" id="IPR011604">
    <property type="entry name" value="PDDEXK-like_dom_sf"/>
</dbReference>
<proteinExistence type="predicted"/>
<accession>A0AAF0JKT0</accession>
<dbReference type="AlphaFoldDB" id="A0AAF0JKT0"/>
<reference evidence="1" key="1">
    <citation type="submission" date="2022-01" db="EMBL/GenBank/DDBJ databases">
        <title>Complete genome of Methanomicrobium antiquum DSM 21220.</title>
        <authorList>
            <person name="Chen S.-C."/>
            <person name="You Y.-T."/>
            <person name="Zhou Y.-Z."/>
            <person name="Lai M.-C."/>
        </authorList>
    </citation>
    <scope>NUCLEOTIDE SEQUENCE</scope>
    <source>
        <strain evidence="1">DSM 21220</strain>
    </source>
</reference>
<organism evidence="1 2">
    <name type="scientific">Methanomicrobium antiquum</name>
    <dbReference type="NCBI Taxonomy" id="487686"/>
    <lineage>
        <taxon>Archaea</taxon>
        <taxon>Methanobacteriati</taxon>
        <taxon>Methanobacteriota</taxon>
        <taxon>Stenosarchaea group</taxon>
        <taxon>Methanomicrobia</taxon>
        <taxon>Methanomicrobiales</taxon>
        <taxon>Methanomicrobiaceae</taxon>
        <taxon>Methanomicrobium</taxon>
    </lineage>
</organism>
<evidence type="ECO:0000313" key="2">
    <source>
        <dbReference type="Proteomes" id="UP001218895"/>
    </source>
</evidence>
<keyword evidence="2" id="KW-1185">Reference proteome</keyword>
<dbReference type="Proteomes" id="UP001218895">
    <property type="component" value="Chromosome"/>
</dbReference>
<protein>
    <submittedName>
        <fullName evidence="1">Dna2/Cas4 domain-containing protein</fullName>
    </submittedName>
</protein>